<dbReference type="RefSeq" id="WP_004788328.1">
    <property type="nucleotide sequence ID" value="NZ_SORO01000001.1"/>
</dbReference>
<evidence type="ECO:0000313" key="5">
    <source>
        <dbReference type="EMBL" id="TDY71543.1"/>
    </source>
</evidence>
<dbReference type="PANTHER" id="PTHR43780">
    <property type="entry name" value="1-AMINOCYCLOPROPANE-1-CARBOXYLATE DEAMINASE-RELATED"/>
    <property type="match status" value="1"/>
</dbReference>
<comment type="caution">
    <text evidence="5">The sequence shown here is derived from an EMBL/GenBank/DDBJ whole genome shotgun (WGS) entry which is preliminary data.</text>
</comment>
<comment type="similarity">
    <text evidence="2">Belongs to the ACC deaminase/D-cysteine desulfhydrase family.</text>
</comment>
<comment type="cofactor">
    <cofactor evidence="1">
        <name>pyridoxal 5'-phosphate</name>
        <dbReference type="ChEBI" id="CHEBI:597326"/>
    </cofactor>
</comment>
<dbReference type="Proteomes" id="UP000294684">
    <property type="component" value="Unassembled WGS sequence"/>
</dbReference>
<evidence type="ECO:0000256" key="2">
    <source>
        <dbReference type="ARBA" id="ARBA00008639"/>
    </source>
</evidence>
<gene>
    <name evidence="5" type="ORF">CLV96_0506</name>
</gene>
<evidence type="ECO:0000256" key="4">
    <source>
        <dbReference type="PIRSR" id="PIRSR006278-2"/>
    </source>
</evidence>
<name>A0A4R8MQS8_LEPME</name>
<feature type="modified residue" description="N6-(pyridoxal phosphate)lysine" evidence="4">
    <location>
        <position position="76"/>
    </location>
</feature>
<protein>
    <submittedName>
        <fullName evidence="5">1-aminocyclopropane-1-carboxylate deaminase</fullName>
    </submittedName>
</protein>
<dbReference type="EMBL" id="SORO01000001">
    <property type="protein sequence ID" value="TDY71543.1"/>
    <property type="molecule type" value="Genomic_DNA"/>
</dbReference>
<dbReference type="AlphaFoldDB" id="A0A4R8MQS8"/>
<dbReference type="GO" id="GO:0019148">
    <property type="term" value="F:D-cysteine desulfhydrase activity"/>
    <property type="evidence" value="ECO:0007669"/>
    <property type="project" value="TreeGrafter"/>
</dbReference>
<evidence type="ECO:0000256" key="3">
    <source>
        <dbReference type="ARBA" id="ARBA00022898"/>
    </source>
</evidence>
<sequence length="380" mass="43737">MESFPLVFTNQPKTFPLLPIQIDVVPPTTLEVFHTDHETKAHLNPEVLLHKVSANGSIPSLYFIRDDLLPFGFGTKWRKALGIVLDLQKNGIHQVLLWGAIHGNYLASFTYILRRSGFCVDTIAYTRDPELRSYNERLVRGHSHTLRCYANRKEALAVWLEKKKNYRGLSLPEFGIHPGQNIGLRSFWREVETKIIQSLNISYSQKDPNSQRDQRIKAILRMEIGSGATFLSALDYFHETSILVQGVMVGEKKDTWISKREDLQKQLGLRSIAAKDEQILETERKDKSQVESEKNKAKNLISFGKQTKSPKQWIYHFYLNTDILLEPIYSGMTMKPLLREIYEMQLSPSIAMGTFPPPIFYLHQGGQIQHLDLILEKESK</sequence>
<accession>A0A4R8MQS8</accession>
<dbReference type="Gene3D" id="3.40.50.1100">
    <property type="match status" value="2"/>
</dbReference>
<dbReference type="InterPro" id="IPR027278">
    <property type="entry name" value="ACCD_DCysDesulf"/>
</dbReference>
<dbReference type="GeneID" id="79825856"/>
<dbReference type="PIRSF" id="PIRSF006278">
    <property type="entry name" value="ACCD_DCysDesulf"/>
    <property type="match status" value="1"/>
</dbReference>
<dbReference type="STRING" id="1193051.LEP1GSC017_3464"/>
<organism evidence="5 6">
    <name type="scientific">Leptospira meyeri</name>
    <dbReference type="NCBI Taxonomy" id="29508"/>
    <lineage>
        <taxon>Bacteria</taxon>
        <taxon>Pseudomonadati</taxon>
        <taxon>Spirochaetota</taxon>
        <taxon>Spirochaetia</taxon>
        <taxon>Leptospirales</taxon>
        <taxon>Leptospiraceae</taxon>
        <taxon>Leptospira</taxon>
    </lineage>
</organism>
<dbReference type="PANTHER" id="PTHR43780:SF2">
    <property type="entry name" value="1-AMINOCYCLOPROPANE-1-CARBOXYLATE DEAMINASE-RELATED"/>
    <property type="match status" value="1"/>
</dbReference>
<dbReference type="OrthoDB" id="346024at2"/>
<evidence type="ECO:0000313" key="6">
    <source>
        <dbReference type="Proteomes" id="UP000294684"/>
    </source>
</evidence>
<evidence type="ECO:0000256" key="1">
    <source>
        <dbReference type="ARBA" id="ARBA00001933"/>
    </source>
</evidence>
<dbReference type="SUPFAM" id="SSF53686">
    <property type="entry name" value="Tryptophan synthase beta subunit-like PLP-dependent enzymes"/>
    <property type="match status" value="1"/>
</dbReference>
<dbReference type="InterPro" id="IPR036052">
    <property type="entry name" value="TrpB-like_PALP_sf"/>
</dbReference>
<proteinExistence type="inferred from homology"/>
<keyword evidence="3 4" id="KW-0663">Pyridoxal phosphate</keyword>
<reference evidence="5 6" key="1">
    <citation type="submission" date="2019-03" db="EMBL/GenBank/DDBJ databases">
        <title>Genomic Encyclopedia of Archaeal and Bacterial Type Strains, Phase II (KMG-II): from individual species to whole genera.</title>
        <authorList>
            <person name="Goeker M."/>
        </authorList>
    </citation>
    <scope>NUCLEOTIDE SEQUENCE [LARGE SCALE GENOMIC DNA]</scope>
    <source>
        <strain evidence="5 6">DSM 21537</strain>
    </source>
</reference>
<keyword evidence="6" id="KW-1185">Reference proteome</keyword>